<proteinExistence type="predicted"/>
<comment type="caution">
    <text evidence="2">The sequence shown here is derived from an EMBL/GenBank/DDBJ whole genome shotgun (WGS) entry which is preliminary data.</text>
</comment>
<reference evidence="2 3" key="1">
    <citation type="journal article" date="2023" name="G3 (Bethesda)">
        <title>A chromosome-length genome assembly and annotation of blackberry (Rubus argutus, cv. 'Hillquist').</title>
        <authorList>
            <person name="Bruna T."/>
            <person name="Aryal R."/>
            <person name="Dudchenko O."/>
            <person name="Sargent D.J."/>
            <person name="Mead D."/>
            <person name="Buti M."/>
            <person name="Cavallini A."/>
            <person name="Hytonen T."/>
            <person name="Andres J."/>
            <person name="Pham M."/>
            <person name="Weisz D."/>
            <person name="Mascagni F."/>
            <person name="Usai G."/>
            <person name="Natali L."/>
            <person name="Bassil N."/>
            <person name="Fernandez G.E."/>
            <person name="Lomsadze A."/>
            <person name="Armour M."/>
            <person name="Olukolu B."/>
            <person name="Poorten T."/>
            <person name="Britton C."/>
            <person name="Davik J."/>
            <person name="Ashrafi H."/>
            <person name="Aiden E.L."/>
            <person name="Borodovsky M."/>
            <person name="Worthington M."/>
        </authorList>
    </citation>
    <scope>NUCLEOTIDE SEQUENCE [LARGE SCALE GENOMIC DNA]</scope>
    <source>
        <strain evidence="2">PI 553951</strain>
    </source>
</reference>
<dbReference type="PROSITE" id="PS50801">
    <property type="entry name" value="STAS"/>
    <property type="match status" value="1"/>
</dbReference>
<dbReference type="Pfam" id="PF01740">
    <property type="entry name" value="STAS"/>
    <property type="match status" value="1"/>
</dbReference>
<sequence>MTAVSTIDTTGITLFGDLRKAITKRGLELVLVNPLAEVMEKLQKADESKAAAAAGEKPNVIDSSQSE</sequence>
<dbReference type="Proteomes" id="UP001457282">
    <property type="component" value="Unassembled WGS sequence"/>
</dbReference>
<dbReference type="EMBL" id="JBEDUW010000004">
    <property type="protein sequence ID" value="KAK9935331.1"/>
    <property type="molecule type" value="Genomic_DNA"/>
</dbReference>
<organism evidence="2 3">
    <name type="scientific">Rubus argutus</name>
    <name type="common">Southern blackberry</name>
    <dbReference type="NCBI Taxonomy" id="59490"/>
    <lineage>
        <taxon>Eukaryota</taxon>
        <taxon>Viridiplantae</taxon>
        <taxon>Streptophyta</taxon>
        <taxon>Embryophyta</taxon>
        <taxon>Tracheophyta</taxon>
        <taxon>Spermatophyta</taxon>
        <taxon>Magnoliopsida</taxon>
        <taxon>eudicotyledons</taxon>
        <taxon>Gunneridae</taxon>
        <taxon>Pentapetalae</taxon>
        <taxon>rosids</taxon>
        <taxon>fabids</taxon>
        <taxon>Rosales</taxon>
        <taxon>Rosaceae</taxon>
        <taxon>Rosoideae</taxon>
        <taxon>Rosoideae incertae sedis</taxon>
        <taxon>Rubus</taxon>
    </lineage>
</organism>
<accession>A0AAW1XGE7</accession>
<dbReference type="InterPro" id="IPR002645">
    <property type="entry name" value="STAS_dom"/>
</dbReference>
<gene>
    <name evidence="2" type="ORF">M0R45_022436</name>
</gene>
<dbReference type="SUPFAM" id="SSF52091">
    <property type="entry name" value="SpoIIaa-like"/>
    <property type="match status" value="1"/>
</dbReference>
<name>A0AAW1XGE7_RUBAR</name>
<dbReference type="InterPro" id="IPR036513">
    <property type="entry name" value="STAS_dom_sf"/>
</dbReference>
<dbReference type="Gene3D" id="3.30.750.24">
    <property type="entry name" value="STAS domain"/>
    <property type="match status" value="1"/>
</dbReference>
<protein>
    <recommendedName>
        <fullName evidence="1">STAS domain-containing protein</fullName>
    </recommendedName>
</protein>
<dbReference type="AlphaFoldDB" id="A0AAW1XGE7"/>
<evidence type="ECO:0000259" key="1">
    <source>
        <dbReference type="PROSITE" id="PS50801"/>
    </source>
</evidence>
<keyword evidence="3" id="KW-1185">Reference proteome</keyword>
<evidence type="ECO:0000313" key="3">
    <source>
        <dbReference type="Proteomes" id="UP001457282"/>
    </source>
</evidence>
<feature type="domain" description="STAS" evidence="1">
    <location>
        <begin position="1"/>
        <end position="45"/>
    </location>
</feature>
<evidence type="ECO:0000313" key="2">
    <source>
        <dbReference type="EMBL" id="KAK9935331.1"/>
    </source>
</evidence>